<comment type="caution">
    <text evidence="1">The sequence shown here is derived from an EMBL/GenBank/DDBJ whole genome shotgun (WGS) entry which is preliminary data.</text>
</comment>
<gene>
    <name evidence="1" type="ORF">MENTE1834_LOCUS26964</name>
</gene>
<dbReference type="EMBL" id="CAVMJV010000039">
    <property type="protein sequence ID" value="CAK5079825.1"/>
    <property type="molecule type" value="Genomic_DNA"/>
</dbReference>
<evidence type="ECO:0000313" key="1">
    <source>
        <dbReference type="EMBL" id="CAK5079825.1"/>
    </source>
</evidence>
<name>A0ACB0ZP62_MELEN</name>
<accession>A0ACB0ZP62</accession>
<reference evidence="1" key="1">
    <citation type="submission" date="2023-11" db="EMBL/GenBank/DDBJ databases">
        <authorList>
            <person name="Poullet M."/>
        </authorList>
    </citation>
    <scope>NUCLEOTIDE SEQUENCE</scope>
    <source>
        <strain evidence="1">E1834</strain>
    </source>
</reference>
<dbReference type="Proteomes" id="UP001497535">
    <property type="component" value="Unassembled WGS sequence"/>
</dbReference>
<protein>
    <submittedName>
        <fullName evidence="1">Uncharacterized protein</fullName>
    </submittedName>
</protein>
<organism evidence="1 2">
    <name type="scientific">Meloidogyne enterolobii</name>
    <name type="common">Root-knot nematode worm</name>
    <name type="synonym">Meloidogyne mayaguensis</name>
    <dbReference type="NCBI Taxonomy" id="390850"/>
    <lineage>
        <taxon>Eukaryota</taxon>
        <taxon>Metazoa</taxon>
        <taxon>Ecdysozoa</taxon>
        <taxon>Nematoda</taxon>
        <taxon>Chromadorea</taxon>
        <taxon>Rhabditida</taxon>
        <taxon>Tylenchina</taxon>
        <taxon>Tylenchomorpha</taxon>
        <taxon>Tylenchoidea</taxon>
        <taxon>Meloidogynidae</taxon>
        <taxon>Meloidogyninae</taxon>
        <taxon>Meloidogyne</taxon>
    </lineage>
</organism>
<sequence>MVLLFKAFYLQGLIPEMIKKGNKMYEMKGFEDGHWPWFWPGPSVFGLIDSPVFG</sequence>
<keyword evidence="2" id="KW-1185">Reference proteome</keyword>
<proteinExistence type="predicted"/>
<evidence type="ECO:0000313" key="2">
    <source>
        <dbReference type="Proteomes" id="UP001497535"/>
    </source>
</evidence>